<evidence type="ECO:0000256" key="1">
    <source>
        <dbReference type="ARBA" id="ARBA00010254"/>
    </source>
</evidence>
<dbReference type="PANTHER" id="PTHR10744">
    <property type="entry name" value="40S RIBOSOMAL PROTEIN S11 FAMILY MEMBER"/>
    <property type="match status" value="1"/>
</dbReference>
<reference evidence="7 8" key="1">
    <citation type="submission" date="2019-08" db="EMBL/GenBank/DDBJ databases">
        <title>Highly reduced genomes of protist endosymbionts show evolutionary convergence.</title>
        <authorList>
            <person name="George E."/>
            <person name="Husnik F."/>
            <person name="Tashyreva D."/>
            <person name="Prokopchuk G."/>
            <person name="Horak A."/>
            <person name="Kwong W.K."/>
            <person name="Lukes J."/>
            <person name="Keeling P.J."/>
        </authorList>
    </citation>
    <scope>NUCLEOTIDE SEQUENCE [LARGE SCALE GENOMIC DNA]</scope>
    <source>
        <strain evidence="7">1604LC</strain>
    </source>
</reference>
<dbReference type="KEGG" id="cpri:FZC34_02335"/>
<keyword evidence="5 6" id="KW-0687">Ribonucleoprotein</keyword>
<proteinExistence type="inferred from homology"/>
<dbReference type="Pfam" id="PF00366">
    <property type="entry name" value="Ribosomal_S17"/>
    <property type="match status" value="1"/>
</dbReference>
<evidence type="ECO:0000256" key="3">
    <source>
        <dbReference type="ARBA" id="ARBA00022884"/>
    </source>
</evidence>
<dbReference type="InterPro" id="IPR000266">
    <property type="entry name" value="Ribosomal_uS17"/>
</dbReference>
<accession>A0A5C0UHD6</accession>
<keyword evidence="8" id="KW-1185">Reference proteome</keyword>
<keyword evidence="2 6" id="KW-0699">rRNA-binding</keyword>
<organism evidence="7 8">
    <name type="scientific">Candidatus Cytomitobacter primus</name>
    <dbReference type="NCBI Taxonomy" id="2066024"/>
    <lineage>
        <taxon>Bacteria</taxon>
        <taxon>Pseudomonadati</taxon>
        <taxon>Pseudomonadota</taxon>
        <taxon>Alphaproteobacteria</taxon>
        <taxon>Holosporales</taxon>
        <taxon>Holosporaceae</taxon>
        <taxon>Candidatus Cytomitobacter</taxon>
    </lineage>
</organism>
<dbReference type="GO" id="GO:0003735">
    <property type="term" value="F:structural constituent of ribosome"/>
    <property type="evidence" value="ECO:0007669"/>
    <property type="project" value="UniProtKB-UniRule"/>
</dbReference>
<evidence type="ECO:0000256" key="4">
    <source>
        <dbReference type="ARBA" id="ARBA00022980"/>
    </source>
</evidence>
<keyword evidence="4 6" id="KW-0689">Ribosomal protein</keyword>
<dbReference type="Proteomes" id="UP000325004">
    <property type="component" value="Chromosome"/>
</dbReference>
<comment type="subunit">
    <text evidence="6">Part of the 30S ribosomal subunit.</text>
</comment>
<protein>
    <recommendedName>
        <fullName evidence="6">Small ribosomal subunit protein uS17</fullName>
    </recommendedName>
</protein>
<keyword evidence="3 6" id="KW-0694">RNA-binding</keyword>
<dbReference type="InterPro" id="IPR012340">
    <property type="entry name" value="NA-bd_OB-fold"/>
</dbReference>
<dbReference type="PRINTS" id="PR00973">
    <property type="entry name" value="RIBOSOMALS17"/>
</dbReference>
<evidence type="ECO:0000313" key="8">
    <source>
        <dbReference type="Proteomes" id="UP000325004"/>
    </source>
</evidence>
<gene>
    <name evidence="6 7" type="primary">rpsQ</name>
    <name evidence="7" type="ORF">FZC34_02335</name>
</gene>
<evidence type="ECO:0000313" key="7">
    <source>
        <dbReference type="EMBL" id="QEK38732.1"/>
    </source>
</evidence>
<dbReference type="HAMAP" id="MF_01345_B">
    <property type="entry name" value="Ribosomal_uS17_B"/>
    <property type="match status" value="1"/>
</dbReference>
<dbReference type="GO" id="GO:0006412">
    <property type="term" value="P:translation"/>
    <property type="evidence" value="ECO:0007669"/>
    <property type="project" value="UniProtKB-UniRule"/>
</dbReference>
<dbReference type="EMBL" id="CP043316">
    <property type="protein sequence ID" value="QEK38732.1"/>
    <property type="molecule type" value="Genomic_DNA"/>
</dbReference>
<dbReference type="NCBIfam" id="TIGR03635">
    <property type="entry name" value="uS17_bact"/>
    <property type="match status" value="1"/>
</dbReference>
<dbReference type="AlphaFoldDB" id="A0A5C0UHD6"/>
<dbReference type="NCBIfam" id="NF004123">
    <property type="entry name" value="PRK05610.1"/>
    <property type="match status" value="1"/>
</dbReference>
<evidence type="ECO:0000256" key="5">
    <source>
        <dbReference type="ARBA" id="ARBA00023274"/>
    </source>
</evidence>
<dbReference type="GO" id="GO:0019843">
    <property type="term" value="F:rRNA binding"/>
    <property type="evidence" value="ECO:0007669"/>
    <property type="project" value="UniProtKB-UniRule"/>
</dbReference>
<dbReference type="OrthoDB" id="9811714at2"/>
<dbReference type="SUPFAM" id="SSF50249">
    <property type="entry name" value="Nucleic acid-binding proteins"/>
    <property type="match status" value="1"/>
</dbReference>
<evidence type="ECO:0000256" key="6">
    <source>
        <dbReference type="HAMAP-Rule" id="MF_01345"/>
    </source>
</evidence>
<dbReference type="InterPro" id="IPR019984">
    <property type="entry name" value="Ribosomal_uS17_bact/chlr"/>
</dbReference>
<comment type="function">
    <text evidence="6">One of the primary rRNA binding proteins, it binds specifically to the 5'-end of 16S ribosomal RNA.</text>
</comment>
<dbReference type="RefSeq" id="WP_148971853.1">
    <property type="nucleotide sequence ID" value="NZ_CP043316.1"/>
</dbReference>
<name>A0A5C0UHD6_9PROT</name>
<dbReference type="Gene3D" id="2.40.50.140">
    <property type="entry name" value="Nucleic acid-binding proteins"/>
    <property type="match status" value="1"/>
</dbReference>
<sequence>MTKYISGKVVSCSADKTVSIEIKRRFKHPVYKNIITRSKKFMIHDPMNTCKVGDNVKAKACAPISKRKHWCFVEVVSDL</sequence>
<evidence type="ECO:0000256" key="2">
    <source>
        <dbReference type="ARBA" id="ARBA00022730"/>
    </source>
</evidence>
<dbReference type="GO" id="GO:0022627">
    <property type="term" value="C:cytosolic small ribosomal subunit"/>
    <property type="evidence" value="ECO:0007669"/>
    <property type="project" value="UniProtKB-UniRule"/>
</dbReference>
<dbReference type="CDD" id="cd00364">
    <property type="entry name" value="Ribosomal_uS17"/>
    <property type="match status" value="1"/>
</dbReference>
<comment type="similarity">
    <text evidence="1 6">Belongs to the universal ribosomal protein uS17 family.</text>
</comment>
<dbReference type="PANTHER" id="PTHR10744:SF1">
    <property type="entry name" value="SMALL RIBOSOMAL SUBUNIT PROTEIN US17M"/>
    <property type="match status" value="1"/>
</dbReference>